<evidence type="ECO:0000313" key="3">
    <source>
        <dbReference type="Proteomes" id="UP000574769"/>
    </source>
</evidence>
<accession>A0A7W7AHH9</accession>
<proteinExistence type="predicted"/>
<reference evidence="2 3" key="1">
    <citation type="submission" date="2020-08" db="EMBL/GenBank/DDBJ databases">
        <title>Genomic Encyclopedia of Type Strains, Phase IV (KMG-IV): sequencing the most valuable type-strain genomes for metagenomic binning, comparative biology and taxonomic classification.</title>
        <authorList>
            <person name="Goeker M."/>
        </authorList>
    </citation>
    <scope>NUCLEOTIDE SEQUENCE [LARGE SCALE GENOMIC DNA]</scope>
    <source>
        <strain evidence="2 3">DSM 15867</strain>
    </source>
</reference>
<sequence length="52" mass="5516">MRIGKPGKSWAGASPSFDAKLCRHGNTGRRQRRVAATPIATAETPVDRGGPQ</sequence>
<gene>
    <name evidence="2" type="ORF">GGQ96_001243</name>
</gene>
<keyword evidence="3" id="KW-1185">Reference proteome</keyword>
<name>A0A7W7AHH9_9SPHN</name>
<dbReference type="AlphaFoldDB" id="A0A7W7AHH9"/>
<organism evidence="2 3">
    <name type="scientific">Sphingomonas abaci</name>
    <dbReference type="NCBI Taxonomy" id="237611"/>
    <lineage>
        <taxon>Bacteria</taxon>
        <taxon>Pseudomonadati</taxon>
        <taxon>Pseudomonadota</taxon>
        <taxon>Alphaproteobacteria</taxon>
        <taxon>Sphingomonadales</taxon>
        <taxon>Sphingomonadaceae</taxon>
        <taxon>Sphingomonas</taxon>
    </lineage>
</organism>
<protein>
    <submittedName>
        <fullName evidence="2">Uncharacterized protein</fullName>
    </submittedName>
</protein>
<evidence type="ECO:0000256" key="1">
    <source>
        <dbReference type="SAM" id="MobiDB-lite"/>
    </source>
</evidence>
<dbReference type="EMBL" id="JACHNY010000002">
    <property type="protein sequence ID" value="MBB4617123.1"/>
    <property type="molecule type" value="Genomic_DNA"/>
</dbReference>
<dbReference type="Proteomes" id="UP000574769">
    <property type="component" value="Unassembled WGS sequence"/>
</dbReference>
<feature type="region of interest" description="Disordered" evidence="1">
    <location>
        <begin position="1"/>
        <end position="52"/>
    </location>
</feature>
<comment type="caution">
    <text evidence="2">The sequence shown here is derived from an EMBL/GenBank/DDBJ whole genome shotgun (WGS) entry which is preliminary data.</text>
</comment>
<feature type="compositionally biased region" description="Basic residues" evidence="1">
    <location>
        <begin position="22"/>
        <end position="33"/>
    </location>
</feature>
<evidence type="ECO:0000313" key="2">
    <source>
        <dbReference type="EMBL" id="MBB4617123.1"/>
    </source>
</evidence>